<dbReference type="PANTHER" id="PTHR35024:SF4">
    <property type="entry name" value="POLYMER-FORMING CYTOSKELETAL PROTEIN"/>
    <property type="match status" value="1"/>
</dbReference>
<dbReference type="KEGG" id="fil:BN1229_v1_1526"/>
<feature type="region of interest" description="Disordered" evidence="2">
    <location>
        <begin position="146"/>
        <end position="193"/>
    </location>
</feature>
<protein>
    <recommendedName>
        <fullName evidence="5">Polymer-forming cytoskeletal protein</fullName>
    </recommendedName>
</protein>
<proteinExistence type="inferred from homology"/>
<evidence type="ECO:0008006" key="5">
    <source>
        <dbReference type="Google" id="ProtNLM"/>
    </source>
</evidence>
<reference evidence="4" key="1">
    <citation type="submission" date="2015-02" db="EMBL/GenBank/DDBJ databases">
        <authorList>
            <person name="Chooi Y.-H."/>
        </authorList>
    </citation>
    <scope>NUCLEOTIDE SEQUENCE [LARGE SCALE GENOMIC DNA]</scope>
    <source>
        <strain evidence="4">strain Y</strain>
    </source>
</reference>
<keyword evidence="4" id="KW-1185">Reference proteome</keyword>
<dbReference type="EMBL" id="LN829119">
    <property type="protein sequence ID" value="CPR18034.1"/>
    <property type="molecule type" value="Genomic_DNA"/>
</dbReference>
<accession>A0A0D6JEN7</accession>
<evidence type="ECO:0000256" key="2">
    <source>
        <dbReference type="SAM" id="MobiDB-lite"/>
    </source>
</evidence>
<organism evidence="3 4">
    <name type="scientific">Candidatus Filomicrobium marinum</name>
    <dbReference type="NCBI Taxonomy" id="1608628"/>
    <lineage>
        <taxon>Bacteria</taxon>
        <taxon>Pseudomonadati</taxon>
        <taxon>Pseudomonadota</taxon>
        <taxon>Alphaproteobacteria</taxon>
        <taxon>Hyphomicrobiales</taxon>
        <taxon>Hyphomicrobiaceae</taxon>
        <taxon>Filomicrobium</taxon>
    </lineage>
</organism>
<feature type="compositionally biased region" description="Polar residues" evidence="2">
    <location>
        <begin position="154"/>
        <end position="163"/>
    </location>
</feature>
<dbReference type="OrthoDB" id="5738271at2"/>
<sequence>MLFSRSSGEEANQFHADVTEGHTGASAPESQSAGKEQTLNRIDKGKSTSSVIDEWLSITGNLQTDGDVLVNGKIHGDVRCKLLIVGQQAEVEGLVVADEVVVRGAARGVIRANRVRIEKSARVDSEVFHRALCVEEGAEFVGMSRRSDDPVNELASTESQSAALQEVAEKMKKSGSKPAAASKSDTDKSAAVA</sequence>
<feature type="region of interest" description="Disordered" evidence="2">
    <location>
        <begin position="1"/>
        <end position="43"/>
    </location>
</feature>
<dbReference type="KEGG" id="fiy:BN1229_v1_1528"/>
<feature type="compositionally biased region" description="Basic and acidic residues" evidence="2">
    <location>
        <begin position="184"/>
        <end position="193"/>
    </location>
</feature>
<evidence type="ECO:0000256" key="1">
    <source>
        <dbReference type="ARBA" id="ARBA00044755"/>
    </source>
</evidence>
<evidence type="ECO:0000313" key="4">
    <source>
        <dbReference type="Proteomes" id="UP000033187"/>
    </source>
</evidence>
<feature type="compositionally biased region" description="Polar residues" evidence="2">
    <location>
        <begin position="28"/>
        <end position="40"/>
    </location>
</feature>
<dbReference type="PANTHER" id="PTHR35024">
    <property type="entry name" value="HYPOTHETICAL CYTOSOLIC PROTEIN"/>
    <property type="match status" value="1"/>
</dbReference>
<gene>
    <name evidence="3" type="ORF">YBN1229_v1_1528</name>
</gene>
<dbReference type="Pfam" id="PF04519">
    <property type="entry name" value="Bactofilin"/>
    <property type="match status" value="1"/>
</dbReference>
<dbReference type="Proteomes" id="UP000033187">
    <property type="component" value="Chromosome 1"/>
</dbReference>
<comment type="similarity">
    <text evidence="1">Belongs to the bactofilin family.</text>
</comment>
<dbReference type="RefSeq" id="WP_046477613.1">
    <property type="nucleotide sequence ID" value="NZ_LN829119.1"/>
</dbReference>
<dbReference type="InterPro" id="IPR007607">
    <property type="entry name" value="BacA/B"/>
</dbReference>
<evidence type="ECO:0000313" key="3">
    <source>
        <dbReference type="EMBL" id="CPR18034.1"/>
    </source>
</evidence>
<feature type="compositionally biased region" description="Polar residues" evidence="2">
    <location>
        <begin position="1"/>
        <end position="10"/>
    </location>
</feature>
<name>A0A0D6JEN7_9HYPH</name>
<dbReference type="AlphaFoldDB" id="A0A0D6JEN7"/>